<evidence type="ECO:0000313" key="9">
    <source>
        <dbReference type="EMBL" id="SMY20091.1"/>
    </source>
</evidence>
<keyword evidence="7" id="KW-0472">Membrane</keyword>
<comment type="subcellular location">
    <subcellularLocation>
        <location evidence="1">Nucleus</location>
    </subcellularLocation>
</comment>
<evidence type="ECO:0000259" key="8">
    <source>
        <dbReference type="PROSITE" id="PS50126"/>
    </source>
</evidence>
<dbReference type="InterPro" id="IPR049326">
    <property type="entry name" value="Rhodopsin_dom_fungi"/>
</dbReference>
<dbReference type="CDD" id="cd04462">
    <property type="entry name" value="S1_RNAPII_Rpb7"/>
    <property type="match status" value="1"/>
</dbReference>
<dbReference type="GO" id="GO:0006351">
    <property type="term" value="P:DNA-templated transcription"/>
    <property type="evidence" value="ECO:0007669"/>
    <property type="project" value="InterPro"/>
</dbReference>
<evidence type="ECO:0000256" key="5">
    <source>
        <dbReference type="ARBA" id="ARBA00023242"/>
    </source>
</evidence>
<dbReference type="EMBL" id="LT882676">
    <property type="protein sequence ID" value="SMY20091.1"/>
    <property type="molecule type" value="Genomic_DNA"/>
</dbReference>
<evidence type="ECO:0000256" key="7">
    <source>
        <dbReference type="SAM" id="Phobius"/>
    </source>
</evidence>
<dbReference type="PANTHER" id="PTHR39614:SF2">
    <property type="entry name" value="INTEGRAL MEMBRANE PROTEIN"/>
    <property type="match status" value="1"/>
</dbReference>
<dbReference type="AlphaFoldDB" id="A0A1Y6LC32"/>
<evidence type="ECO:0000256" key="3">
    <source>
        <dbReference type="ARBA" id="ARBA00022478"/>
    </source>
</evidence>
<dbReference type="CDD" id="cd04329">
    <property type="entry name" value="RNAP_II_Rpb7_N"/>
    <property type="match status" value="1"/>
</dbReference>
<keyword evidence="7" id="KW-1133">Transmembrane helix</keyword>
<dbReference type="InterPro" id="IPR036898">
    <property type="entry name" value="RNA_pol_Rpb7-like_N_sf"/>
</dbReference>
<dbReference type="FunFam" id="3.30.1490.120:FF:000001">
    <property type="entry name" value="DNA-directed RNA polymerase II subunit RPB7"/>
    <property type="match status" value="1"/>
</dbReference>
<sequence>MPQRQAYGDVVAFTISLCLCFTVCIALLRVWIRRSAYGVDDVVIGIATLVSLGHTGSSYAALASGLGGKWTTISSSKTDLAKLNQATTAGIVLFFLALYLSKCAMLSFLVRITKTPSQILTYRICAGVVGLFGILSIVISTAGCPARPASSYYWAFRENAGRCPSLDIRWQILTAFDVVTEIGLLALPIQLVWNLQMPRSKKAMITVAFWIRLPALAFSMTRNYYTLQLPQRQSDPGLDGALVSIWLEIELAYALAASTLSALKAFMESFDSGFGLGFTRGKGEDTYGMSDVTGSSGHTSKNEKTAATVSNTRQSLTPSRRDTAPEDHVSPVAPIARRSNASPLRLRPERGIAYRTNISSEPFGCVSSWRSGSSNDSESSGDDMVIHRETAYDVQHDEAPMLPGPEQQSQLRVASPAVPVDIFQLSPSSPSNSRSLLAPTDTKLSFSAAFHFVRPPVANDIQPSSHEPSPEQHHCHERPTTHIVDTTSRIHLPSMFFVKNMDREVTIHPSYFNSDAEKIVLDRLRADIEGTIEGTLMVIRIVDVEDISEPKLQPGTGMAVYHLHYRAIVWRPFRGEVVDGLVSSVVNNGFFVDVGALSVFVSKAMIPSTLKYTMEGSTPAFTDNQDQSVERGTQVRLRIKGIRGEMGSMYAIGSIREDYLGPLLQ</sequence>
<dbReference type="PROSITE" id="PS50126">
    <property type="entry name" value="S1"/>
    <property type="match status" value="1"/>
</dbReference>
<proteinExistence type="inferred from homology"/>
<evidence type="ECO:0000256" key="1">
    <source>
        <dbReference type="ARBA" id="ARBA00004123"/>
    </source>
</evidence>
<dbReference type="GO" id="GO:0003676">
    <property type="term" value="F:nucleic acid binding"/>
    <property type="evidence" value="ECO:0007669"/>
    <property type="project" value="InterPro"/>
</dbReference>
<keyword evidence="4" id="KW-0804">Transcription</keyword>
<evidence type="ECO:0000256" key="6">
    <source>
        <dbReference type="SAM" id="MobiDB-lite"/>
    </source>
</evidence>
<dbReference type="Pfam" id="PF20684">
    <property type="entry name" value="Fung_rhodopsin"/>
    <property type="match status" value="1"/>
</dbReference>
<dbReference type="GO" id="GO:0005665">
    <property type="term" value="C:RNA polymerase II, core complex"/>
    <property type="evidence" value="ECO:0007669"/>
    <property type="project" value="UniProtKB-ARBA"/>
</dbReference>
<feature type="transmembrane region" description="Helical" evidence="7">
    <location>
        <begin position="42"/>
        <end position="66"/>
    </location>
</feature>
<feature type="compositionally biased region" description="Polar residues" evidence="6">
    <location>
        <begin position="292"/>
        <end position="318"/>
    </location>
</feature>
<feature type="transmembrane region" description="Helical" evidence="7">
    <location>
        <begin position="86"/>
        <end position="110"/>
    </location>
</feature>
<dbReference type="InterPro" id="IPR003029">
    <property type="entry name" value="S1_domain"/>
</dbReference>
<dbReference type="Pfam" id="PF00575">
    <property type="entry name" value="S1"/>
    <property type="match status" value="1"/>
</dbReference>
<feature type="compositionally biased region" description="Basic and acidic residues" evidence="6">
    <location>
        <begin position="319"/>
        <end position="328"/>
    </location>
</feature>
<dbReference type="FunFam" id="2.40.50.140:FF:000043">
    <property type="entry name" value="DNA-directed RNA polymerase II subunit RPB7"/>
    <property type="match status" value="1"/>
</dbReference>
<keyword evidence="3" id="KW-0240">DNA-directed RNA polymerase</keyword>
<keyword evidence="5" id="KW-0539">Nucleus</keyword>
<dbReference type="Proteomes" id="UP000215453">
    <property type="component" value="Chromosome 1"/>
</dbReference>
<feature type="domain" description="S1 motif" evidence="8">
    <location>
        <begin position="575"/>
        <end position="656"/>
    </location>
</feature>
<feature type="transmembrane region" description="Helical" evidence="7">
    <location>
        <begin position="6"/>
        <end position="30"/>
    </location>
</feature>
<name>A0A1Y6LC32_ZYMTR</name>
<dbReference type="InterPro" id="IPR005576">
    <property type="entry name" value="Rpb7-like_N"/>
</dbReference>
<evidence type="ECO:0000256" key="2">
    <source>
        <dbReference type="ARBA" id="ARBA00009307"/>
    </source>
</evidence>
<dbReference type="InterPro" id="IPR012340">
    <property type="entry name" value="NA-bd_OB-fold"/>
</dbReference>
<dbReference type="PANTHER" id="PTHR39614">
    <property type="entry name" value="INTEGRAL MEMBRANE PROTEIN"/>
    <property type="match status" value="1"/>
</dbReference>
<evidence type="ECO:0000313" key="10">
    <source>
        <dbReference type="Proteomes" id="UP000215453"/>
    </source>
</evidence>
<dbReference type="SUPFAM" id="SSF50249">
    <property type="entry name" value="Nucleic acid-binding proteins"/>
    <property type="match status" value="1"/>
</dbReference>
<evidence type="ECO:0000256" key="4">
    <source>
        <dbReference type="ARBA" id="ARBA00023163"/>
    </source>
</evidence>
<reference evidence="9 10" key="1">
    <citation type="submission" date="2016-10" db="EMBL/GenBank/DDBJ databases">
        <authorList>
            <person name="Varghese N."/>
        </authorList>
    </citation>
    <scope>NUCLEOTIDE SEQUENCE [LARGE SCALE GENOMIC DNA]</scope>
</reference>
<keyword evidence="7" id="KW-0812">Transmembrane</keyword>
<accession>A0A1Y6LC32</accession>
<dbReference type="SUPFAM" id="SSF88798">
    <property type="entry name" value="N-terminal, heterodimerisation domain of RBP7 (RpoE)"/>
    <property type="match status" value="1"/>
</dbReference>
<protein>
    <recommendedName>
        <fullName evidence="8">S1 motif domain-containing protein</fullName>
    </recommendedName>
</protein>
<gene>
    <name evidence="9" type="ORF">ZT1A5_G1526</name>
</gene>
<comment type="similarity">
    <text evidence="2">Belongs to the eukaryotic RPB7/RPC8 RNA polymerase subunit family.</text>
</comment>
<dbReference type="Gene3D" id="3.30.1490.120">
    <property type="entry name" value="RNA polymerase Rpb7-like, N-terminal domain"/>
    <property type="match status" value="1"/>
</dbReference>
<organism evidence="9 10">
    <name type="scientific">Zymoseptoria tritici ST99CH_1A5</name>
    <dbReference type="NCBI Taxonomy" id="1276529"/>
    <lineage>
        <taxon>Eukaryota</taxon>
        <taxon>Fungi</taxon>
        <taxon>Dikarya</taxon>
        <taxon>Ascomycota</taxon>
        <taxon>Pezizomycotina</taxon>
        <taxon>Dothideomycetes</taxon>
        <taxon>Dothideomycetidae</taxon>
        <taxon>Mycosphaerellales</taxon>
        <taxon>Mycosphaerellaceae</taxon>
        <taxon>Zymoseptoria</taxon>
    </lineage>
</organism>
<feature type="transmembrane region" description="Helical" evidence="7">
    <location>
        <begin position="122"/>
        <end position="148"/>
    </location>
</feature>
<dbReference type="Gene3D" id="2.40.50.140">
    <property type="entry name" value="Nucleic acid-binding proteins"/>
    <property type="match status" value="1"/>
</dbReference>
<feature type="region of interest" description="Disordered" evidence="6">
    <location>
        <begin position="289"/>
        <end position="328"/>
    </location>
</feature>
<dbReference type="Pfam" id="PF03876">
    <property type="entry name" value="SHS2_Rpb7-N"/>
    <property type="match status" value="1"/>
</dbReference>